<dbReference type="InterPro" id="IPR036259">
    <property type="entry name" value="MFS_trans_sf"/>
</dbReference>
<evidence type="ECO:0000256" key="1">
    <source>
        <dbReference type="ARBA" id="ARBA00004127"/>
    </source>
</evidence>
<feature type="domain" description="Major facilitator superfamily (MFS) profile" evidence="7">
    <location>
        <begin position="240"/>
        <end position="428"/>
    </location>
</feature>
<feature type="transmembrane region" description="Helical" evidence="6">
    <location>
        <begin position="150"/>
        <end position="171"/>
    </location>
</feature>
<feature type="transmembrane region" description="Helical" evidence="6">
    <location>
        <begin position="183"/>
        <end position="206"/>
    </location>
</feature>
<dbReference type="Gene3D" id="1.20.1250.20">
    <property type="entry name" value="MFS general substrate transporter like domains"/>
    <property type="match status" value="1"/>
</dbReference>
<dbReference type="PROSITE" id="PS50850">
    <property type="entry name" value="MFS"/>
    <property type="match status" value="1"/>
</dbReference>
<dbReference type="AlphaFoldDB" id="A0A931G895"/>
<feature type="transmembrane region" description="Helical" evidence="6">
    <location>
        <begin position="365"/>
        <end position="384"/>
    </location>
</feature>
<evidence type="ECO:0000256" key="6">
    <source>
        <dbReference type="SAM" id="Phobius"/>
    </source>
</evidence>
<reference evidence="8" key="1">
    <citation type="submission" date="2020-07" db="EMBL/GenBank/DDBJ databases">
        <title>Severe corrosion of carbon steel in oil field produced water can be linked to methanogenic archaea containing a special type of NiFe hydrogenase.</title>
        <authorList>
            <person name="Lahme S."/>
            <person name="Mand J."/>
            <person name="Longwell J."/>
            <person name="Smith R."/>
            <person name="Enning D."/>
        </authorList>
    </citation>
    <scope>NUCLEOTIDE SEQUENCE</scope>
    <source>
        <strain evidence="8">MIC098Bin6</strain>
    </source>
</reference>
<dbReference type="SUPFAM" id="SSF103473">
    <property type="entry name" value="MFS general substrate transporter"/>
    <property type="match status" value="1"/>
</dbReference>
<keyword evidence="2" id="KW-0813">Transport</keyword>
<feature type="transmembrane region" description="Helical" evidence="6">
    <location>
        <begin position="249"/>
        <end position="268"/>
    </location>
</feature>
<gene>
    <name evidence="8" type="ORF">H0S81_03930</name>
</gene>
<dbReference type="GO" id="GO:0012505">
    <property type="term" value="C:endomembrane system"/>
    <property type="evidence" value="ECO:0007669"/>
    <property type="project" value="UniProtKB-SubCell"/>
</dbReference>
<accession>A0A931G895</accession>
<dbReference type="PANTHER" id="PTHR23519:SF1">
    <property type="entry name" value="AUTOPHAGY-RELATED PROTEIN 22"/>
    <property type="match status" value="1"/>
</dbReference>
<feature type="transmembrane region" description="Helical" evidence="6">
    <location>
        <begin position="274"/>
        <end position="294"/>
    </location>
</feature>
<dbReference type="InterPro" id="IPR024671">
    <property type="entry name" value="Atg22-like"/>
</dbReference>
<feature type="transmembrane region" description="Helical" evidence="6">
    <location>
        <begin position="12"/>
        <end position="39"/>
    </location>
</feature>
<proteinExistence type="predicted"/>
<evidence type="ECO:0000256" key="3">
    <source>
        <dbReference type="ARBA" id="ARBA00022692"/>
    </source>
</evidence>
<comment type="subcellular location">
    <subcellularLocation>
        <location evidence="1">Endomembrane system</location>
        <topology evidence="1">Multi-pass membrane protein</topology>
    </subcellularLocation>
</comment>
<sequence>MIASPADKRTVLSWVMFDFANSAYTTLVVTFVYSTYFVSTIAPDPVTGTALWSRGVTLTALCVAFFSPILGALADQGGLRKQLLFASTAVTVAGTAALYWIVPGQIYQALFWFVLSNIAFEFANVFYNAYLPDIATSKNIGRISGVGWGVGYMGGLAAMVVALSGFISPAVPWFGVSIETGAHIRATCLLVAAWFAMFSIPLFVWVPKTHPPVRSGRVRIIHTAMSDVKHTLKDIRQYRQIVRLLVARMIYNDGLVTLFAFGGIYAAGTFGFSFHQIMIFGIVLNVAAGIGALVMGIFDDRLGGKTTIQVSNGVLAVAALMAAMSPDQTWFWVSGVLVGFFAGPNQSASRSLLGRLVPKDKENQFFGFFAFSGKLTAFMGPLFLGVLTQMFDSQRAGVAVVVLFFAVGGLLLARVNEAEGIAAARQKL</sequence>
<keyword evidence="3 6" id="KW-0812">Transmembrane</keyword>
<keyword evidence="4 6" id="KW-1133">Transmembrane helix</keyword>
<feature type="transmembrane region" description="Helical" evidence="6">
    <location>
        <begin position="109"/>
        <end position="130"/>
    </location>
</feature>
<evidence type="ECO:0000313" key="9">
    <source>
        <dbReference type="Proteomes" id="UP000706172"/>
    </source>
</evidence>
<evidence type="ECO:0000259" key="7">
    <source>
        <dbReference type="PROSITE" id="PS50850"/>
    </source>
</evidence>
<evidence type="ECO:0000256" key="4">
    <source>
        <dbReference type="ARBA" id="ARBA00022989"/>
    </source>
</evidence>
<dbReference type="EMBL" id="JACCQK010000189">
    <property type="protein sequence ID" value="MBG0779055.1"/>
    <property type="molecule type" value="Genomic_DNA"/>
</dbReference>
<dbReference type="InterPro" id="IPR020846">
    <property type="entry name" value="MFS_dom"/>
</dbReference>
<evidence type="ECO:0000256" key="5">
    <source>
        <dbReference type="ARBA" id="ARBA00023136"/>
    </source>
</evidence>
<organism evidence="8 9">
    <name type="scientific">Desulfotignum balticum</name>
    <dbReference type="NCBI Taxonomy" id="115781"/>
    <lineage>
        <taxon>Bacteria</taxon>
        <taxon>Pseudomonadati</taxon>
        <taxon>Thermodesulfobacteriota</taxon>
        <taxon>Desulfobacteria</taxon>
        <taxon>Desulfobacterales</taxon>
        <taxon>Desulfobacteraceae</taxon>
        <taxon>Desulfotignum</taxon>
    </lineage>
</organism>
<feature type="transmembrane region" description="Helical" evidence="6">
    <location>
        <begin position="83"/>
        <end position="103"/>
    </location>
</feature>
<dbReference type="Pfam" id="PF11700">
    <property type="entry name" value="ATG22"/>
    <property type="match status" value="1"/>
</dbReference>
<dbReference type="Proteomes" id="UP000706172">
    <property type="component" value="Unassembled WGS sequence"/>
</dbReference>
<keyword evidence="5 6" id="KW-0472">Membrane</keyword>
<dbReference type="GO" id="GO:0022857">
    <property type="term" value="F:transmembrane transporter activity"/>
    <property type="evidence" value="ECO:0007669"/>
    <property type="project" value="InterPro"/>
</dbReference>
<dbReference type="InterPro" id="IPR050495">
    <property type="entry name" value="ATG22/LtaA_families"/>
</dbReference>
<name>A0A931G895_9BACT</name>
<comment type="caution">
    <text evidence="8">The sequence shown here is derived from an EMBL/GenBank/DDBJ whole genome shotgun (WGS) entry which is preliminary data.</text>
</comment>
<feature type="transmembrane region" description="Helical" evidence="6">
    <location>
        <begin position="51"/>
        <end position="71"/>
    </location>
</feature>
<evidence type="ECO:0000313" key="8">
    <source>
        <dbReference type="EMBL" id="MBG0779055.1"/>
    </source>
</evidence>
<feature type="transmembrane region" description="Helical" evidence="6">
    <location>
        <begin position="396"/>
        <end position="415"/>
    </location>
</feature>
<protein>
    <submittedName>
        <fullName evidence="8">MFS transporter</fullName>
    </submittedName>
</protein>
<dbReference type="PANTHER" id="PTHR23519">
    <property type="entry name" value="AUTOPHAGY-RELATED PROTEIN 22"/>
    <property type="match status" value="1"/>
</dbReference>
<evidence type="ECO:0000256" key="2">
    <source>
        <dbReference type="ARBA" id="ARBA00022448"/>
    </source>
</evidence>